<feature type="signal peptide" evidence="1">
    <location>
        <begin position="1"/>
        <end position="23"/>
    </location>
</feature>
<evidence type="ECO:0000313" key="2">
    <source>
        <dbReference type="EMBL" id="SEM81167.1"/>
    </source>
</evidence>
<dbReference type="EMBL" id="FOCP01000002">
    <property type="protein sequence ID" value="SEM81167.1"/>
    <property type="molecule type" value="Genomic_DNA"/>
</dbReference>
<dbReference type="RefSeq" id="WP_090627636.1">
    <property type="nucleotide sequence ID" value="NZ_FOCP01000002.1"/>
</dbReference>
<feature type="chain" id="PRO_5011445872" evidence="1">
    <location>
        <begin position="24"/>
        <end position="119"/>
    </location>
</feature>
<dbReference type="OrthoDB" id="8548499at2"/>
<dbReference type="InterPro" id="IPR023824">
    <property type="entry name" value="CHP04073_exosortase-affil"/>
</dbReference>
<reference evidence="2 3" key="1">
    <citation type="submission" date="2016-10" db="EMBL/GenBank/DDBJ databases">
        <authorList>
            <person name="de Groot N.N."/>
        </authorList>
    </citation>
    <scope>NUCLEOTIDE SEQUENCE [LARGE SCALE GENOMIC DNA]</scope>
    <source>
        <strain evidence="2 3">Nm22</strain>
    </source>
</reference>
<evidence type="ECO:0000256" key="1">
    <source>
        <dbReference type="SAM" id="SignalP"/>
    </source>
</evidence>
<accession>A0A1H8BH03</accession>
<dbReference type="AlphaFoldDB" id="A0A1H8BH03"/>
<proteinExistence type="predicted"/>
<dbReference type="Proteomes" id="UP000199459">
    <property type="component" value="Unassembled WGS sequence"/>
</dbReference>
<gene>
    <name evidence="2" type="ORF">SAMN05216325_102232</name>
</gene>
<name>A0A1H8BH03_9PROT</name>
<dbReference type="STRING" id="917.SAMN05216326_13419"/>
<sequence>MKKNIYMIIVLGTILCIPNFALAHNYPTKVGEKLGNGIANAVTGVVEIPKTMMITGRRHGATYGMTAGFFTGLFHSVGRSLAGALDIATFLVPTTPVIRPAYIWDNFDRETTYTPWQMR</sequence>
<dbReference type="NCBIfam" id="TIGR04073">
    <property type="entry name" value="exo_TIGR04073"/>
    <property type="match status" value="1"/>
</dbReference>
<evidence type="ECO:0000313" key="3">
    <source>
        <dbReference type="Proteomes" id="UP000199459"/>
    </source>
</evidence>
<keyword evidence="1" id="KW-0732">Signal</keyword>
<organism evidence="2 3">
    <name type="scientific">Nitrosomonas marina</name>
    <dbReference type="NCBI Taxonomy" id="917"/>
    <lineage>
        <taxon>Bacteria</taxon>
        <taxon>Pseudomonadati</taxon>
        <taxon>Pseudomonadota</taxon>
        <taxon>Betaproteobacteria</taxon>
        <taxon>Nitrosomonadales</taxon>
        <taxon>Nitrosomonadaceae</taxon>
        <taxon>Nitrosomonas</taxon>
    </lineage>
</organism>
<protein>
    <submittedName>
        <fullName evidence="2">Putative exosortase-associated protein, TIGR04073 family</fullName>
    </submittedName>
</protein>